<name>A0A5J5BNR2_9ASTE</name>
<sequence length="92" mass="10246">MVIVKESLLAMAIGRRNIRFLLPRTRSYSFGISDSSDLWISSDLLVGARAGEFSHFSEIDSRGAEGSGLEQIIQPRDWRDCAQGEDEGQIET</sequence>
<dbReference type="AlphaFoldDB" id="A0A5J5BNR2"/>
<gene>
    <name evidence="1" type="ORF">F0562_022296</name>
</gene>
<organism evidence="1 2">
    <name type="scientific">Nyssa sinensis</name>
    <dbReference type="NCBI Taxonomy" id="561372"/>
    <lineage>
        <taxon>Eukaryota</taxon>
        <taxon>Viridiplantae</taxon>
        <taxon>Streptophyta</taxon>
        <taxon>Embryophyta</taxon>
        <taxon>Tracheophyta</taxon>
        <taxon>Spermatophyta</taxon>
        <taxon>Magnoliopsida</taxon>
        <taxon>eudicotyledons</taxon>
        <taxon>Gunneridae</taxon>
        <taxon>Pentapetalae</taxon>
        <taxon>asterids</taxon>
        <taxon>Cornales</taxon>
        <taxon>Nyssaceae</taxon>
        <taxon>Nyssa</taxon>
    </lineage>
</organism>
<dbReference type="OrthoDB" id="10336006at2759"/>
<reference evidence="1 2" key="1">
    <citation type="submission" date="2019-09" db="EMBL/GenBank/DDBJ databases">
        <title>A chromosome-level genome assembly of the Chinese tupelo Nyssa sinensis.</title>
        <authorList>
            <person name="Yang X."/>
            <person name="Kang M."/>
            <person name="Yang Y."/>
            <person name="Xiong H."/>
            <person name="Wang M."/>
            <person name="Zhang Z."/>
            <person name="Wang Z."/>
            <person name="Wu H."/>
            <person name="Ma T."/>
            <person name="Liu J."/>
            <person name="Xi Z."/>
        </authorList>
    </citation>
    <scope>NUCLEOTIDE SEQUENCE [LARGE SCALE GENOMIC DNA]</scope>
    <source>
        <strain evidence="1">J267</strain>
        <tissue evidence="1">Leaf</tissue>
    </source>
</reference>
<protein>
    <submittedName>
        <fullName evidence="1">Uncharacterized protein</fullName>
    </submittedName>
</protein>
<dbReference type="Proteomes" id="UP000325577">
    <property type="component" value="Linkage Group LG11"/>
</dbReference>
<proteinExistence type="predicted"/>
<evidence type="ECO:0000313" key="1">
    <source>
        <dbReference type="EMBL" id="KAA8544284.1"/>
    </source>
</evidence>
<dbReference type="EMBL" id="CM018034">
    <property type="protein sequence ID" value="KAA8544284.1"/>
    <property type="molecule type" value="Genomic_DNA"/>
</dbReference>
<evidence type="ECO:0000313" key="2">
    <source>
        <dbReference type="Proteomes" id="UP000325577"/>
    </source>
</evidence>
<keyword evidence="2" id="KW-1185">Reference proteome</keyword>
<accession>A0A5J5BNR2</accession>